<gene>
    <name evidence="1" type="ORF">O6H91_01G007500</name>
</gene>
<name>A0ACC2EMY7_DIPCM</name>
<sequence>MNEDETRGQCSLLSPEDKQALLDAVTLGCQQAQQLEEKLSSLPVGYLNRIPLTEGKAVHTHLMRDTSGIISAFSKVIFHLANSKAFQTSGVDNILPWSRDVIIGALQSVDRIQATVAHTTAHNPIGGVQLGGMLQPITSPLSLRNYLTLPATTEPIFTANVENPNSLLRDLPTLLTRDQGKIPISSHSQPLPPSTGKARSIAHQGLQRRRLPKGLKKMQAAGVDAKGNQVLVSDGHSWRKYGQKYTSESRHPKSYFSCVHKEFGCPAKKYVQRSDQDPSLFSVEYVDSHCCQGSQSLPSKLPSFDGSDISSQNFTFPLDSTSLSLTINPLYSSPLDSLTTNVLLEMEGPANLHQDYYIPITSGV</sequence>
<dbReference type="Proteomes" id="UP001162992">
    <property type="component" value="Chromosome 1"/>
</dbReference>
<protein>
    <submittedName>
        <fullName evidence="1">Uncharacterized protein</fullName>
    </submittedName>
</protein>
<comment type="caution">
    <text evidence="1">The sequence shown here is derived from an EMBL/GenBank/DDBJ whole genome shotgun (WGS) entry which is preliminary data.</text>
</comment>
<accession>A0ACC2EMY7</accession>
<dbReference type="EMBL" id="CM055092">
    <property type="protein sequence ID" value="KAJ7567797.1"/>
    <property type="molecule type" value="Genomic_DNA"/>
</dbReference>
<keyword evidence="2" id="KW-1185">Reference proteome</keyword>
<evidence type="ECO:0000313" key="2">
    <source>
        <dbReference type="Proteomes" id="UP001162992"/>
    </source>
</evidence>
<reference evidence="2" key="1">
    <citation type="journal article" date="2024" name="Proc. Natl. Acad. Sci. U.S.A.">
        <title>Extraordinary preservation of gene collinearity over three hundred million years revealed in homosporous lycophytes.</title>
        <authorList>
            <person name="Li C."/>
            <person name="Wickell D."/>
            <person name="Kuo L.Y."/>
            <person name="Chen X."/>
            <person name="Nie B."/>
            <person name="Liao X."/>
            <person name="Peng D."/>
            <person name="Ji J."/>
            <person name="Jenkins J."/>
            <person name="Williams M."/>
            <person name="Shu S."/>
            <person name="Plott C."/>
            <person name="Barry K."/>
            <person name="Rajasekar S."/>
            <person name="Grimwood J."/>
            <person name="Han X."/>
            <person name="Sun S."/>
            <person name="Hou Z."/>
            <person name="He W."/>
            <person name="Dai G."/>
            <person name="Sun C."/>
            <person name="Schmutz J."/>
            <person name="Leebens-Mack J.H."/>
            <person name="Li F.W."/>
            <person name="Wang L."/>
        </authorList>
    </citation>
    <scope>NUCLEOTIDE SEQUENCE [LARGE SCALE GENOMIC DNA]</scope>
    <source>
        <strain evidence="2">cv. PW_Plant_1</strain>
    </source>
</reference>
<organism evidence="1 2">
    <name type="scientific">Diphasiastrum complanatum</name>
    <name type="common">Issler's clubmoss</name>
    <name type="synonym">Lycopodium complanatum</name>
    <dbReference type="NCBI Taxonomy" id="34168"/>
    <lineage>
        <taxon>Eukaryota</taxon>
        <taxon>Viridiplantae</taxon>
        <taxon>Streptophyta</taxon>
        <taxon>Embryophyta</taxon>
        <taxon>Tracheophyta</taxon>
        <taxon>Lycopodiopsida</taxon>
        <taxon>Lycopodiales</taxon>
        <taxon>Lycopodiaceae</taxon>
        <taxon>Lycopodioideae</taxon>
        <taxon>Diphasiastrum</taxon>
    </lineage>
</organism>
<evidence type="ECO:0000313" key="1">
    <source>
        <dbReference type="EMBL" id="KAJ7567797.1"/>
    </source>
</evidence>
<proteinExistence type="predicted"/>